<reference evidence="9 10" key="1">
    <citation type="submission" date="2014-01" db="EMBL/GenBank/DDBJ databases">
        <title>Full genme sequencing of cellulolytic bacterium Gynuella sunshinyii YC6258T gen. nov., sp. nov.</title>
        <authorList>
            <person name="Khan H."/>
            <person name="Chung E.J."/>
            <person name="Chung Y.R."/>
        </authorList>
    </citation>
    <scope>NUCLEOTIDE SEQUENCE [LARGE SCALE GENOMIC DNA]</scope>
    <source>
        <strain evidence="9 10">YC6258</strain>
    </source>
</reference>
<comment type="subcellular location">
    <subcellularLocation>
        <location evidence="7">Cytoplasm</location>
    </subcellularLocation>
</comment>
<evidence type="ECO:0000256" key="4">
    <source>
        <dbReference type="ARBA" id="ARBA00022808"/>
    </source>
</evidence>
<feature type="binding site" evidence="7">
    <location>
        <position position="68"/>
    </location>
    <ligand>
        <name>Fe(3+)</name>
        <dbReference type="ChEBI" id="CHEBI:29034"/>
    </ligand>
</feature>
<dbReference type="SUPFAM" id="SSF51338">
    <property type="entry name" value="Composite domain of metallo-dependent hydrolases"/>
    <property type="match status" value="1"/>
</dbReference>
<feature type="binding site" evidence="7">
    <location>
        <position position="68"/>
    </location>
    <ligand>
        <name>Zn(2+)</name>
        <dbReference type="ChEBI" id="CHEBI:29105"/>
    </ligand>
</feature>
<feature type="binding site" evidence="7">
    <location>
        <position position="238"/>
    </location>
    <ligand>
        <name>Zn(2+)</name>
        <dbReference type="ChEBI" id="CHEBI:29105"/>
    </ligand>
</feature>
<dbReference type="FunFam" id="3.20.20.140:FF:000007">
    <property type="entry name" value="Imidazolonepropionase"/>
    <property type="match status" value="1"/>
</dbReference>
<protein>
    <recommendedName>
        <fullName evidence="1 7">Imidazolonepropionase</fullName>
        <ecNumber evidence="1 7">3.5.2.7</ecNumber>
    </recommendedName>
    <alternativeName>
        <fullName evidence="7">Imidazolone-5-propionate hydrolase</fullName>
    </alternativeName>
</protein>
<dbReference type="KEGG" id="gsn:YC6258_03185"/>
<evidence type="ECO:0000256" key="2">
    <source>
        <dbReference type="ARBA" id="ARBA00022723"/>
    </source>
</evidence>
<dbReference type="RefSeq" id="WP_044617565.1">
    <property type="nucleotide sequence ID" value="NZ_CP007142.1"/>
</dbReference>
<keyword evidence="10" id="KW-1185">Reference proteome</keyword>
<gene>
    <name evidence="7" type="primary">hutI</name>
    <name evidence="9" type="ORF">YC6258_03185</name>
</gene>
<comment type="pathway">
    <text evidence="7">Amino-acid degradation; L-histidine degradation into L-glutamate; N-formimidoyl-L-glutamate from L-histidine: step 3/3.</text>
</comment>
<feature type="binding site" evidence="7">
    <location>
        <position position="173"/>
    </location>
    <ligand>
        <name>4-imidazolone-5-propanoate</name>
        <dbReference type="ChEBI" id="CHEBI:77893"/>
    </ligand>
</feature>
<feature type="binding site" evidence="7">
    <location>
        <position position="313"/>
    </location>
    <ligand>
        <name>Zn(2+)</name>
        <dbReference type="ChEBI" id="CHEBI:29105"/>
    </ligand>
</feature>
<dbReference type="Proteomes" id="UP000032266">
    <property type="component" value="Chromosome"/>
</dbReference>
<feature type="binding site" evidence="7">
    <location>
        <position position="70"/>
    </location>
    <ligand>
        <name>Fe(3+)</name>
        <dbReference type="ChEBI" id="CHEBI:29034"/>
    </ligand>
</feature>
<organism evidence="9 10">
    <name type="scientific">Gynuella sunshinyii YC6258</name>
    <dbReference type="NCBI Taxonomy" id="1445510"/>
    <lineage>
        <taxon>Bacteria</taxon>
        <taxon>Pseudomonadati</taxon>
        <taxon>Pseudomonadota</taxon>
        <taxon>Gammaproteobacteria</taxon>
        <taxon>Oceanospirillales</taxon>
        <taxon>Saccharospirillaceae</taxon>
        <taxon>Gynuella</taxon>
    </lineage>
</organism>
<comment type="catalytic activity">
    <reaction evidence="7">
        <text>4-imidazolone-5-propanoate + H2O = N-formimidoyl-L-glutamate</text>
        <dbReference type="Rhea" id="RHEA:23660"/>
        <dbReference type="ChEBI" id="CHEBI:15377"/>
        <dbReference type="ChEBI" id="CHEBI:58928"/>
        <dbReference type="ChEBI" id="CHEBI:77893"/>
        <dbReference type="EC" id="3.5.2.7"/>
    </reaction>
</comment>
<feature type="binding site" evidence="7">
    <location>
        <position position="140"/>
    </location>
    <ligand>
        <name>N-formimidoyl-L-glutamate</name>
        <dbReference type="ChEBI" id="CHEBI:58928"/>
    </ligand>
</feature>
<comment type="similarity">
    <text evidence="7">Belongs to the metallo-dependent hydrolases superfamily. HutI family.</text>
</comment>
<feature type="binding site" evidence="7">
    <location>
        <position position="318"/>
    </location>
    <ligand>
        <name>4-imidazolone-5-propanoate</name>
        <dbReference type="ChEBI" id="CHEBI:77893"/>
    </ligand>
</feature>
<feature type="binding site" evidence="7">
    <location>
        <position position="317"/>
    </location>
    <ligand>
        <name>N-formimidoyl-L-glutamate</name>
        <dbReference type="ChEBI" id="CHEBI:58928"/>
    </ligand>
</feature>
<name>A0A0C5VLR0_9GAMM</name>
<feature type="binding site" evidence="7">
    <location>
        <position position="77"/>
    </location>
    <ligand>
        <name>4-imidazolone-5-propanoate</name>
        <dbReference type="ChEBI" id="CHEBI:77893"/>
    </ligand>
</feature>
<dbReference type="UniPathway" id="UPA00379">
    <property type="reaction ID" value="UER00551"/>
</dbReference>
<dbReference type="GO" id="GO:0050480">
    <property type="term" value="F:imidazolonepropionase activity"/>
    <property type="evidence" value="ECO:0007669"/>
    <property type="project" value="UniProtKB-UniRule"/>
</dbReference>
<dbReference type="HAMAP" id="MF_00372">
    <property type="entry name" value="HutI"/>
    <property type="match status" value="1"/>
</dbReference>
<sequence>MQFDSLWHNFHLATMKSGQYHPIYDAAIAVCEGKIAWIGPAAELPDSQCTEIYDLSGGWVTPGLIDCHTHLVFAGSRVSEFEQRLNGVSYEQIAYQGGGIVATVKATREASTEDLVSSGNRRLRHLLQDGVTTVEVKSGYGLDLSTEKTMLTAARVLGQTLPVRVVTTCLAAHALPPEFAHRADDYIDYLCTEVLPALAAEKLVDAVDGFCEGIGFSPAQIQRYFDAAKLLNLPVKLHAEQLSPLGGSRLAATYRALSADHLEYVCEDDVKTMAEAGTVAVLLPGAFYTLKEQQRPAIDLFRHYRVPMAIATDLNPGTSPVLSLRLMMNMACTLFGLTPEEALAGVTIHAATALGLSSSTGTLEVGKSADFICWDVDTPGELSYWVGGQLMKQRIYQGTLTL</sequence>
<keyword evidence="2 7" id="KW-0479">Metal-binding</keyword>
<dbReference type="EMBL" id="CP007142">
    <property type="protein sequence ID" value="AJQ95221.1"/>
    <property type="molecule type" value="Genomic_DNA"/>
</dbReference>
<evidence type="ECO:0000256" key="6">
    <source>
        <dbReference type="ARBA" id="ARBA00023004"/>
    </source>
</evidence>
<dbReference type="GO" id="GO:0005506">
    <property type="term" value="F:iron ion binding"/>
    <property type="evidence" value="ECO:0007669"/>
    <property type="project" value="UniProtKB-UniRule"/>
</dbReference>
<keyword evidence="6 7" id="KW-0408">Iron</keyword>
<dbReference type="SUPFAM" id="SSF51556">
    <property type="entry name" value="Metallo-dependent hydrolases"/>
    <property type="match status" value="1"/>
</dbReference>
<evidence type="ECO:0000256" key="1">
    <source>
        <dbReference type="ARBA" id="ARBA00012864"/>
    </source>
</evidence>
<dbReference type="InterPro" id="IPR006680">
    <property type="entry name" value="Amidohydro-rel"/>
</dbReference>
<dbReference type="GO" id="GO:0019556">
    <property type="term" value="P:L-histidine catabolic process to glutamate and formamide"/>
    <property type="evidence" value="ECO:0007669"/>
    <property type="project" value="UniProtKB-UniRule"/>
</dbReference>
<feature type="domain" description="Amidohydrolase-related" evidence="8">
    <location>
        <begin position="59"/>
        <end position="378"/>
    </location>
</feature>
<dbReference type="OrthoDB" id="9776455at2"/>
<accession>A0A0C5VLR0</accession>
<dbReference type="Pfam" id="PF01979">
    <property type="entry name" value="Amidohydro_1"/>
    <property type="match status" value="1"/>
</dbReference>
<dbReference type="PANTHER" id="PTHR42752:SF1">
    <property type="entry name" value="IMIDAZOLONEPROPIONASE-RELATED"/>
    <property type="match status" value="1"/>
</dbReference>
<keyword evidence="4 7" id="KW-0369">Histidine metabolism</keyword>
<evidence type="ECO:0000313" key="9">
    <source>
        <dbReference type="EMBL" id="AJQ95221.1"/>
    </source>
</evidence>
<dbReference type="PATRIC" id="fig|1445510.3.peg.3148"/>
<feature type="binding site" evidence="7">
    <location>
        <position position="140"/>
    </location>
    <ligand>
        <name>4-imidazolone-5-propanoate</name>
        <dbReference type="ChEBI" id="CHEBI:77893"/>
    </ligand>
</feature>
<dbReference type="GO" id="GO:0008270">
    <property type="term" value="F:zinc ion binding"/>
    <property type="evidence" value="ECO:0007669"/>
    <property type="project" value="UniProtKB-UniRule"/>
</dbReference>
<dbReference type="NCBIfam" id="TIGR01224">
    <property type="entry name" value="hutI"/>
    <property type="match status" value="1"/>
</dbReference>
<keyword evidence="5 7" id="KW-0862">Zinc</keyword>
<feature type="binding site" evidence="7">
    <location>
        <position position="313"/>
    </location>
    <ligand>
        <name>Fe(3+)</name>
        <dbReference type="ChEBI" id="CHEBI:29034"/>
    </ligand>
</feature>
<evidence type="ECO:0000256" key="5">
    <source>
        <dbReference type="ARBA" id="ARBA00022833"/>
    </source>
</evidence>
<dbReference type="GO" id="GO:0019557">
    <property type="term" value="P:L-histidine catabolic process to glutamate and formate"/>
    <property type="evidence" value="ECO:0007669"/>
    <property type="project" value="UniProtKB-UniPathway"/>
</dbReference>
<feature type="binding site" evidence="7">
    <location>
        <position position="238"/>
    </location>
    <ligand>
        <name>Fe(3+)</name>
        <dbReference type="ChEBI" id="CHEBI:29034"/>
    </ligand>
</feature>
<feature type="binding site" evidence="7">
    <location>
        <position position="315"/>
    </location>
    <ligand>
        <name>N-formimidoyl-L-glutamate</name>
        <dbReference type="ChEBI" id="CHEBI:58928"/>
    </ligand>
</feature>
<dbReference type="Gene3D" id="3.20.20.140">
    <property type="entry name" value="Metal-dependent hydrolases"/>
    <property type="match status" value="1"/>
</dbReference>
<dbReference type="CDD" id="cd01296">
    <property type="entry name" value="Imidazolone-5PH"/>
    <property type="match status" value="1"/>
</dbReference>
<comment type="function">
    <text evidence="7">Catalyzes the hydrolytic cleavage of the carbon-nitrogen bond in imidazolone-5-propanoate to yield N-formimidoyl-L-glutamate. It is the third step in the universal histidine degradation pathway.</text>
</comment>
<evidence type="ECO:0000256" key="3">
    <source>
        <dbReference type="ARBA" id="ARBA00022801"/>
    </source>
</evidence>
<dbReference type="EC" id="3.5.2.7" evidence="1 7"/>
<feature type="binding site" evidence="7">
    <location>
        <position position="241"/>
    </location>
    <ligand>
        <name>4-imidazolone-5-propanoate</name>
        <dbReference type="ChEBI" id="CHEBI:77893"/>
    </ligand>
</feature>
<feature type="binding site" evidence="7">
    <location>
        <position position="70"/>
    </location>
    <ligand>
        <name>Zn(2+)</name>
        <dbReference type="ChEBI" id="CHEBI:29105"/>
    </ligand>
</feature>
<keyword evidence="7" id="KW-0963">Cytoplasm</keyword>
<dbReference type="InterPro" id="IPR032466">
    <property type="entry name" value="Metal_Hydrolase"/>
</dbReference>
<dbReference type="AlphaFoldDB" id="A0A0C5VLR0"/>
<evidence type="ECO:0000256" key="7">
    <source>
        <dbReference type="HAMAP-Rule" id="MF_00372"/>
    </source>
</evidence>
<dbReference type="InterPro" id="IPR011059">
    <property type="entry name" value="Metal-dep_hydrolase_composite"/>
</dbReference>
<dbReference type="InterPro" id="IPR005920">
    <property type="entry name" value="HutI"/>
</dbReference>
<dbReference type="Gene3D" id="2.30.40.10">
    <property type="entry name" value="Urease, subunit C, domain 1"/>
    <property type="match status" value="1"/>
</dbReference>
<dbReference type="PANTHER" id="PTHR42752">
    <property type="entry name" value="IMIDAZOLONEPROPIONASE"/>
    <property type="match status" value="1"/>
</dbReference>
<dbReference type="GO" id="GO:0005737">
    <property type="term" value="C:cytoplasm"/>
    <property type="evidence" value="ECO:0007669"/>
    <property type="project" value="UniProtKB-SubCell"/>
</dbReference>
<comment type="cofactor">
    <cofactor evidence="7">
        <name>Zn(2+)</name>
        <dbReference type="ChEBI" id="CHEBI:29105"/>
    </cofactor>
    <cofactor evidence="7">
        <name>Fe(3+)</name>
        <dbReference type="ChEBI" id="CHEBI:29034"/>
    </cofactor>
    <text evidence="7">Binds 1 zinc or iron ion per subunit.</text>
</comment>
<dbReference type="STRING" id="1445510.YC6258_03185"/>
<evidence type="ECO:0000259" key="8">
    <source>
        <dbReference type="Pfam" id="PF01979"/>
    </source>
</evidence>
<proteinExistence type="inferred from homology"/>
<evidence type="ECO:0000313" key="10">
    <source>
        <dbReference type="Proteomes" id="UP000032266"/>
    </source>
</evidence>
<keyword evidence="3 7" id="KW-0378">Hydrolase</keyword>
<dbReference type="HOGENOM" id="CLU_041647_0_0_6"/>